<dbReference type="PIRSF" id="PIRSF028103">
    <property type="entry name" value="GcvR"/>
    <property type="match status" value="1"/>
</dbReference>
<dbReference type="InterPro" id="IPR045865">
    <property type="entry name" value="ACT-like_dom_sf"/>
</dbReference>
<accession>A0A545TXF4</accession>
<dbReference type="PANTHER" id="PTHR34875">
    <property type="entry name" value="UPF0237 PROTEIN MJ1558"/>
    <property type="match status" value="1"/>
</dbReference>
<reference evidence="2 3" key="1">
    <citation type="submission" date="2019-06" db="EMBL/GenBank/DDBJ databases">
        <title>Whole genome sequence for Rhodospirillaceae sp. R148.</title>
        <authorList>
            <person name="Wang G."/>
        </authorList>
    </citation>
    <scope>NUCLEOTIDE SEQUENCE [LARGE SCALE GENOMIC DNA]</scope>
    <source>
        <strain evidence="2 3">R148</strain>
    </source>
</reference>
<dbReference type="InterPro" id="IPR002912">
    <property type="entry name" value="ACT_dom"/>
</dbReference>
<dbReference type="Pfam" id="PF13740">
    <property type="entry name" value="ACT_6"/>
    <property type="match status" value="1"/>
</dbReference>
<dbReference type="InterPro" id="IPR016867">
    <property type="entry name" value="GcvR"/>
</dbReference>
<dbReference type="RefSeq" id="WP_142895518.1">
    <property type="nucleotide sequence ID" value="NZ_ML660053.1"/>
</dbReference>
<dbReference type="PANTHER" id="PTHR34875:SF6">
    <property type="entry name" value="UPF0237 PROTEIN MJ1558"/>
    <property type="match status" value="1"/>
</dbReference>
<feature type="domain" description="ACT" evidence="1">
    <location>
        <begin position="92"/>
        <end position="171"/>
    </location>
</feature>
<evidence type="ECO:0000259" key="1">
    <source>
        <dbReference type="PROSITE" id="PS51671"/>
    </source>
</evidence>
<protein>
    <submittedName>
        <fullName evidence="2">Glycine cleavage system protein R</fullName>
    </submittedName>
</protein>
<dbReference type="Proteomes" id="UP000315252">
    <property type="component" value="Unassembled WGS sequence"/>
</dbReference>
<dbReference type="InterPro" id="IPR050990">
    <property type="entry name" value="UPF0237/GcvR_regulator"/>
</dbReference>
<gene>
    <name evidence="2" type="ORF">FKG95_06510</name>
</gene>
<dbReference type="AlphaFoldDB" id="A0A545TXF4"/>
<dbReference type="PROSITE" id="PS51671">
    <property type="entry name" value="ACT"/>
    <property type="match status" value="1"/>
</dbReference>
<dbReference type="EMBL" id="VHSH01000002">
    <property type="protein sequence ID" value="TQV81887.1"/>
    <property type="molecule type" value="Genomic_DNA"/>
</dbReference>
<organism evidence="2 3">
    <name type="scientific">Denitrobaculum tricleocarpae</name>
    <dbReference type="NCBI Taxonomy" id="2591009"/>
    <lineage>
        <taxon>Bacteria</taxon>
        <taxon>Pseudomonadati</taxon>
        <taxon>Pseudomonadota</taxon>
        <taxon>Alphaproteobacteria</taxon>
        <taxon>Rhodospirillales</taxon>
        <taxon>Rhodospirillaceae</taxon>
        <taxon>Denitrobaculum</taxon>
    </lineage>
</organism>
<name>A0A545TXF4_9PROT</name>
<dbReference type="CDD" id="cd04869">
    <property type="entry name" value="ACT_GcvR_2"/>
    <property type="match status" value="1"/>
</dbReference>
<proteinExistence type="predicted"/>
<keyword evidence="3" id="KW-1185">Reference proteome</keyword>
<dbReference type="Gene3D" id="3.30.70.260">
    <property type="match status" value="2"/>
</dbReference>
<dbReference type="GO" id="GO:0006355">
    <property type="term" value="P:regulation of DNA-templated transcription"/>
    <property type="evidence" value="ECO:0007669"/>
    <property type="project" value="InterPro"/>
</dbReference>
<sequence>MATSLVLTILGDDKPGFVEVLASAVTANGANWLESRMTHLAGKFAGIVHIEAPEQELSAVSAALKALSSQDLQIVVEQSGTVSATGNHSTHVLELTGSDHPGIVHDFTRVLAGRKISIEELITDTDSASMAGGKVFRATAVIRVPETVDVTDLQNDLEELANDLMVDISLGEDP</sequence>
<dbReference type="SUPFAM" id="SSF55021">
    <property type="entry name" value="ACT-like"/>
    <property type="match status" value="2"/>
</dbReference>
<evidence type="ECO:0000313" key="2">
    <source>
        <dbReference type="EMBL" id="TQV81887.1"/>
    </source>
</evidence>
<dbReference type="OrthoDB" id="12860at2"/>
<evidence type="ECO:0000313" key="3">
    <source>
        <dbReference type="Proteomes" id="UP000315252"/>
    </source>
</evidence>
<comment type="caution">
    <text evidence="2">The sequence shown here is derived from an EMBL/GenBank/DDBJ whole genome shotgun (WGS) entry which is preliminary data.</text>
</comment>